<feature type="non-terminal residue" evidence="3">
    <location>
        <position position="1"/>
    </location>
</feature>
<protein>
    <submittedName>
        <fullName evidence="3">Uncharacterized protein</fullName>
    </submittedName>
</protein>
<reference evidence="3" key="2">
    <citation type="submission" date="2021-10" db="EMBL/GenBank/DDBJ databases">
        <title>Phylogenomics reveals ancestral predisposition of the termite-cultivated fungus Termitomyces towards a domesticated lifestyle.</title>
        <authorList>
            <person name="Auxier B."/>
            <person name="Grum-Grzhimaylo A."/>
            <person name="Cardenas M.E."/>
            <person name="Lodge J.D."/>
            <person name="Laessoe T."/>
            <person name="Pedersen O."/>
            <person name="Smith M.E."/>
            <person name="Kuyper T.W."/>
            <person name="Franco-Molano E.A."/>
            <person name="Baroni T.J."/>
            <person name="Aanen D.K."/>
        </authorList>
    </citation>
    <scope>NUCLEOTIDE SEQUENCE</scope>
    <source>
        <strain evidence="3">AP01</strain>
        <tissue evidence="3">Mycelium</tissue>
    </source>
</reference>
<proteinExistence type="predicted"/>
<evidence type="ECO:0000256" key="2">
    <source>
        <dbReference type="SAM" id="Phobius"/>
    </source>
</evidence>
<reference evidence="3" key="1">
    <citation type="submission" date="2020-07" db="EMBL/GenBank/DDBJ databases">
        <authorList>
            <person name="Nieuwenhuis M."/>
            <person name="Van De Peppel L.J.J."/>
        </authorList>
    </citation>
    <scope>NUCLEOTIDE SEQUENCE</scope>
    <source>
        <strain evidence="3">AP01</strain>
        <tissue evidence="3">Mycelium</tissue>
    </source>
</reference>
<comment type="caution">
    <text evidence="3">The sequence shown here is derived from an EMBL/GenBank/DDBJ whole genome shotgun (WGS) entry which is preliminary data.</text>
</comment>
<keyword evidence="2" id="KW-0472">Membrane</keyword>
<keyword evidence="2" id="KW-0812">Transmembrane</keyword>
<feature type="region of interest" description="Disordered" evidence="1">
    <location>
        <begin position="135"/>
        <end position="163"/>
    </location>
</feature>
<feature type="transmembrane region" description="Helical" evidence="2">
    <location>
        <begin position="73"/>
        <end position="90"/>
    </location>
</feature>
<dbReference type="AlphaFoldDB" id="A0A9P7K255"/>
<sequence>MYGLELVEEMLWMLFGLEDSMKMKYRLFGIEEVYRRAPILTTSIRDSAPEHLTLWAAITPFQPRHRYLKPDHFVFIGFVATLIASAYGFIDVARHIDGFIVTAAVVLSSLRGVDSDILQNTSDKVPANNEILADDTPVAVDKSKPRAKAKPRANAKAQRPVVH</sequence>
<feature type="compositionally biased region" description="Low complexity" evidence="1">
    <location>
        <begin position="154"/>
        <end position="163"/>
    </location>
</feature>
<evidence type="ECO:0000313" key="4">
    <source>
        <dbReference type="Proteomes" id="UP000775547"/>
    </source>
</evidence>
<gene>
    <name evidence="3" type="ORF">DXG03_006608</name>
</gene>
<evidence type="ECO:0000256" key="1">
    <source>
        <dbReference type="SAM" id="MobiDB-lite"/>
    </source>
</evidence>
<dbReference type="Proteomes" id="UP000775547">
    <property type="component" value="Unassembled WGS sequence"/>
</dbReference>
<evidence type="ECO:0000313" key="3">
    <source>
        <dbReference type="EMBL" id="KAG5633838.1"/>
    </source>
</evidence>
<keyword evidence="4" id="KW-1185">Reference proteome</keyword>
<keyword evidence="2" id="KW-1133">Transmembrane helix</keyword>
<accession>A0A9P7K255</accession>
<dbReference type="EMBL" id="JABCKV010004427">
    <property type="protein sequence ID" value="KAG5633838.1"/>
    <property type="molecule type" value="Genomic_DNA"/>
</dbReference>
<organism evidence="3 4">
    <name type="scientific">Asterophora parasitica</name>
    <dbReference type="NCBI Taxonomy" id="117018"/>
    <lineage>
        <taxon>Eukaryota</taxon>
        <taxon>Fungi</taxon>
        <taxon>Dikarya</taxon>
        <taxon>Basidiomycota</taxon>
        <taxon>Agaricomycotina</taxon>
        <taxon>Agaricomycetes</taxon>
        <taxon>Agaricomycetidae</taxon>
        <taxon>Agaricales</taxon>
        <taxon>Tricholomatineae</taxon>
        <taxon>Lyophyllaceae</taxon>
        <taxon>Asterophora</taxon>
    </lineage>
</organism>
<name>A0A9P7K255_9AGAR</name>